<dbReference type="PANTHER" id="PTHR44196">
    <property type="entry name" value="DEHYDROGENASE/REDUCTASE SDR FAMILY MEMBER 7B"/>
    <property type="match status" value="1"/>
</dbReference>
<dbReference type="PANTHER" id="PTHR44196:SF1">
    <property type="entry name" value="DEHYDROGENASE_REDUCTASE SDR FAMILY MEMBER 7B"/>
    <property type="match status" value="1"/>
</dbReference>
<dbReference type="GO" id="GO:0016491">
    <property type="term" value="F:oxidoreductase activity"/>
    <property type="evidence" value="ECO:0007669"/>
    <property type="project" value="UniProtKB-KW"/>
</dbReference>
<dbReference type="AlphaFoldDB" id="A0A512HYH2"/>
<keyword evidence="4" id="KW-1185">Reference proteome</keyword>
<evidence type="ECO:0008006" key="5">
    <source>
        <dbReference type="Google" id="ProtNLM"/>
    </source>
</evidence>
<sequence>MKTTNNTMLITGGTSGLGLGLAQRFHALGNTVIIAGRRADLLDETVAAHRGMESVVLDVSDPESIASAYKSVTAAHPELNVLINMAGIMLPENLLDGSALPVAEDTITTNLLGPIRMLNAFVPFLVGRDDAVVMNVSSGLAFVPLPSHPRTTRRRQPSTRTRRACACSWPTPGSRCSSWSRRRSRRHC</sequence>
<gene>
    <name evidence="3" type="ORF">AFL01nite_28280</name>
</gene>
<evidence type="ECO:0000256" key="1">
    <source>
        <dbReference type="ARBA" id="ARBA00006484"/>
    </source>
</evidence>
<dbReference type="InterPro" id="IPR036291">
    <property type="entry name" value="NAD(P)-bd_dom_sf"/>
</dbReference>
<comment type="caution">
    <text evidence="3">The sequence shown here is derived from an EMBL/GenBank/DDBJ whole genome shotgun (WGS) entry which is preliminary data.</text>
</comment>
<dbReference type="EMBL" id="BJZQ01000020">
    <property type="protein sequence ID" value="GEO90501.1"/>
    <property type="molecule type" value="Genomic_DNA"/>
</dbReference>
<reference evidence="3 4" key="1">
    <citation type="submission" date="2019-07" db="EMBL/GenBank/DDBJ databases">
        <title>Whole genome shotgun sequence of Aeromicrobium flavum NBRC 107625.</title>
        <authorList>
            <person name="Hosoyama A."/>
            <person name="Uohara A."/>
            <person name="Ohji S."/>
            <person name="Ichikawa N."/>
        </authorList>
    </citation>
    <scope>NUCLEOTIDE SEQUENCE [LARGE SCALE GENOMIC DNA]</scope>
    <source>
        <strain evidence="3 4">NBRC 107625</strain>
    </source>
</reference>
<comment type="similarity">
    <text evidence="1">Belongs to the short-chain dehydrogenases/reductases (SDR) family.</text>
</comment>
<dbReference type="Gene3D" id="3.40.50.720">
    <property type="entry name" value="NAD(P)-binding Rossmann-like Domain"/>
    <property type="match status" value="1"/>
</dbReference>
<dbReference type="GO" id="GO:0016020">
    <property type="term" value="C:membrane"/>
    <property type="evidence" value="ECO:0007669"/>
    <property type="project" value="TreeGrafter"/>
</dbReference>
<evidence type="ECO:0000313" key="3">
    <source>
        <dbReference type="EMBL" id="GEO90501.1"/>
    </source>
</evidence>
<evidence type="ECO:0000256" key="2">
    <source>
        <dbReference type="ARBA" id="ARBA00023002"/>
    </source>
</evidence>
<dbReference type="InterPro" id="IPR002347">
    <property type="entry name" value="SDR_fam"/>
</dbReference>
<dbReference type="SUPFAM" id="SSF51735">
    <property type="entry name" value="NAD(P)-binding Rossmann-fold domains"/>
    <property type="match status" value="1"/>
</dbReference>
<protein>
    <recommendedName>
        <fullName evidence="5">Oxidoreductase</fullName>
    </recommendedName>
</protein>
<proteinExistence type="inferred from homology"/>
<name>A0A512HYH2_9ACTN</name>
<evidence type="ECO:0000313" key="4">
    <source>
        <dbReference type="Proteomes" id="UP000321769"/>
    </source>
</evidence>
<dbReference type="Proteomes" id="UP000321769">
    <property type="component" value="Unassembled WGS sequence"/>
</dbReference>
<dbReference type="Pfam" id="PF00106">
    <property type="entry name" value="adh_short"/>
    <property type="match status" value="1"/>
</dbReference>
<accession>A0A512HYH2</accession>
<keyword evidence="2" id="KW-0560">Oxidoreductase</keyword>
<dbReference type="PRINTS" id="PR00081">
    <property type="entry name" value="GDHRDH"/>
</dbReference>
<organism evidence="3 4">
    <name type="scientific">Aeromicrobium flavum</name>
    <dbReference type="NCBI Taxonomy" id="416568"/>
    <lineage>
        <taxon>Bacteria</taxon>
        <taxon>Bacillati</taxon>
        <taxon>Actinomycetota</taxon>
        <taxon>Actinomycetes</taxon>
        <taxon>Propionibacteriales</taxon>
        <taxon>Nocardioidaceae</taxon>
        <taxon>Aeromicrobium</taxon>
    </lineage>
</organism>